<dbReference type="AlphaFoldDB" id="A0A2T0R4H1"/>
<keyword evidence="2" id="KW-1003">Cell membrane</keyword>
<dbReference type="PANTHER" id="PTHR33908">
    <property type="entry name" value="MANNOSYLTRANSFERASE YKCB-RELATED"/>
    <property type="match status" value="1"/>
</dbReference>
<keyword evidence="5 8" id="KW-0812">Transmembrane</keyword>
<proteinExistence type="predicted"/>
<evidence type="ECO:0000256" key="3">
    <source>
        <dbReference type="ARBA" id="ARBA00022676"/>
    </source>
</evidence>
<dbReference type="Pfam" id="PF13231">
    <property type="entry name" value="PMT_2"/>
    <property type="match status" value="1"/>
</dbReference>
<feature type="transmembrane region" description="Helical" evidence="8">
    <location>
        <begin position="349"/>
        <end position="369"/>
    </location>
</feature>
<evidence type="ECO:0000256" key="1">
    <source>
        <dbReference type="ARBA" id="ARBA00004651"/>
    </source>
</evidence>
<dbReference type="GO" id="GO:0005886">
    <property type="term" value="C:plasma membrane"/>
    <property type="evidence" value="ECO:0007669"/>
    <property type="project" value="UniProtKB-SubCell"/>
</dbReference>
<comment type="caution">
    <text evidence="10">The sequence shown here is derived from an EMBL/GenBank/DDBJ whole genome shotgun (WGS) entry which is preliminary data.</text>
</comment>
<sequence>MALVLRAGATRALPGPRRVVDAVARAADLLRRGLHHPALAVLVVALAARLYRIDTAYEIHVDEVSYADTATAVADGQGLTMFGVPFHLHPPGYFVLLAVVEKVLAPFGLSEADRFAQVLHLRPAGAVLGALTCALVTVLVDRLAGRVPAVLAGLVLALDPFANRWDSRVFLEAPATLFSVTAISCLVALVQQERPRGRLVVGTGLAVAACTLCKEPYAFLAALPPLVLLVTGRLARRRDTGTVLAITVVANVGLLGALAAAGEFGDWWTEQSSGFLRLVGQDQSTGYNAPGAQSASSSFTEHLATFVPSVVLALLGALSAAVVLLPLLRPLWRTRRLPADPERAGRAVTSLWTACAFAYVGYAFCFGTFEEQNVSMLLAPAATGSGVLLAAVLRPRTRRRTVAAGLAVGLLLGASLTSWAHVHAGEDDSYLRVRDYLAAHVPLDARIAMTEVTGQFLYEGYDISAADTWAELGSEHVDLVLLSTELVSRGYGTASPELLSELQDHGRLVFTSTGQSLGRLELWDVRSVTGGSGRVNDVELTGTS</sequence>
<dbReference type="OrthoDB" id="4912333at2"/>
<evidence type="ECO:0000256" key="4">
    <source>
        <dbReference type="ARBA" id="ARBA00022679"/>
    </source>
</evidence>
<dbReference type="InterPro" id="IPR050297">
    <property type="entry name" value="LipidA_mod_glycosyltrf_83"/>
</dbReference>
<feature type="domain" description="Glycosyltransferase RgtA/B/C/D-like" evidence="9">
    <location>
        <begin position="122"/>
        <end position="244"/>
    </location>
</feature>
<keyword evidence="4 10" id="KW-0808">Transferase</keyword>
<comment type="subcellular location">
    <subcellularLocation>
        <location evidence="1">Cell membrane</location>
        <topology evidence="1">Multi-pass membrane protein</topology>
    </subcellularLocation>
</comment>
<feature type="transmembrane region" description="Helical" evidence="8">
    <location>
        <begin position="169"/>
        <end position="190"/>
    </location>
</feature>
<dbReference type="GO" id="GO:0009103">
    <property type="term" value="P:lipopolysaccharide biosynthetic process"/>
    <property type="evidence" value="ECO:0007669"/>
    <property type="project" value="UniProtKB-ARBA"/>
</dbReference>
<protein>
    <submittedName>
        <fullName evidence="10">Dolichyl-phosphate-mannose-protein mannosyltransferase</fullName>
    </submittedName>
</protein>
<feature type="transmembrane region" description="Helical" evidence="8">
    <location>
        <begin position="306"/>
        <end position="328"/>
    </location>
</feature>
<evidence type="ECO:0000256" key="7">
    <source>
        <dbReference type="ARBA" id="ARBA00023136"/>
    </source>
</evidence>
<evidence type="ECO:0000256" key="8">
    <source>
        <dbReference type="SAM" id="Phobius"/>
    </source>
</evidence>
<name>A0A2T0R4H1_9ACTN</name>
<evidence type="ECO:0000256" key="2">
    <source>
        <dbReference type="ARBA" id="ARBA00022475"/>
    </source>
</evidence>
<evidence type="ECO:0000313" key="11">
    <source>
        <dbReference type="Proteomes" id="UP000238083"/>
    </source>
</evidence>
<organism evidence="10 11">
    <name type="scientific">Kineococcus rhizosphaerae</name>
    <dbReference type="NCBI Taxonomy" id="559628"/>
    <lineage>
        <taxon>Bacteria</taxon>
        <taxon>Bacillati</taxon>
        <taxon>Actinomycetota</taxon>
        <taxon>Actinomycetes</taxon>
        <taxon>Kineosporiales</taxon>
        <taxon>Kineosporiaceae</taxon>
        <taxon>Kineococcus</taxon>
    </lineage>
</organism>
<keyword evidence="6 8" id="KW-1133">Transmembrane helix</keyword>
<feature type="transmembrane region" description="Helical" evidence="8">
    <location>
        <begin position="402"/>
        <end position="422"/>
    </location>
</feature>
<dbReference type="RefSeq" id="WP_146149380.1">
    <property type="nucleotide sequence ID" value="NZ_PVZF01000005.1"/>
</dbReference>
<evidence type="ECO:0000313" key="10">
    <source>
        <dbReference type="EMBL" id="PRY15267.1"/>
    </source>
</evidence>
<keyword evidence="11" id="KW-1185">Reference proteome</keyword>
<evidence type="ECO:0000259" key="9">
    <source>
        <dbReference type="Pfam" id="PF13231"/>
    </source>
</evidence>
<evidence type="ECO:0000256" key="5">
    <source>
        <dbReference type="ARBA" id="ARBA00022692"/>
    </source>
</evidence>
<dbReference type="InterPro" id="IPR038731">
    <property type="entry name" value="RgtA/B/C-like"/>
</dbReference>
<keyword evidence="3 10" id="KW-0328">Glycosyltransferase</keyword>
<dbReference type="GO" id="GO:0016763">
    <property type="term" value="F:pentosyltransferase activity"/>
    <property type="evidence" value="ECO:0007669"/>
    <property type="project" value="TreeGrafter"/>
</dbReference>
<gene>
    <name evidence="10" type="ORF">CLV37_105194</name>
</gene>
<dbReference type="EMBL" id="PVZF01000005">
    <property type="protein sequence ID" value="PRY15267.1"/>
    <property type="molecule type" value="Genomic_DNA"/>
</dbReference>
<evidence type="ECO:0000256" key="6">
    <source>
        <dbReference type="ARBA" id="ARBA00022989"/>
    </source>
</evidence>
<dbReference type="Proteomes" id="UP000238083">
    <property type="component" value="Unassembled WGS sequence"/>
</dbReference>
<reference evidence="10 11" key="1">
    <citation type="submission" date="2018-03" db="EMBL/GenBank/DDBJ databases">
        <title>Genomic Encyclopedia of Archaeal and Bacterial Type Strains, Phase II (KMG-II): from individual species to whole genera.</title>
        <authorList>
            <person name="Goeker M."/>
        </authorList>
    </citation>
    <scope>NUCLEOTIDE SEQUENCE [LARGE SCALE GENOMIC DNA]</scope>
    <source>
        <strain evidence="10 11">DSM 19711</strain>
    </source>
</reference>
<feature type="transmembrane region" description="Helical" evidence="8">
    <location>
        <begin position="375"/>
        <end position="393"/>
    </location>
</feature>
<accession>A0A2T0R4H1</accession>
<feature type="transmembrane region" description="Helical" evidence="8">
    <location>
        <begin position="242"/>
        <end position="262"/>
    </location>
</feature>
<keyword evidence="7 8" id="KW-0472">Membrane</keyword>
<feature type="transmembrane region" description="Helical" evidence="8">
    <location>
        <begin position="121"/>
        <end position="140"/>
    </location>
</feature>
<dbReference type="PANTHER" id="PTHR33908:SF11">
    <property type="entry name" value="MEMBRANE PROTEIN"/>
    <property type="match status" value="1"/>
</dbReference>